<reference evidence="1 2" key="1">
    <citation type="submission" date="2019-02" db="EMBL/GenBank/DDBJ databases">
        <authorList>
            <person name="Goldberg S.R."/>
            <person name="Haltli B.A."/>
            <person name="Correa H."/>
            <person name="Russell K.G."/>
        </authorList>
    </citation>
    <scope>NUCLEOTIDE SEQUENCE [LARGE SCALE GENOMIC DNA]</scope>
    <source>
        <strain evidence="1 2">JCM 16186</strain>
    </source>
</reference>
<accession>A0ABW9RY56</accession>
<keyword evidence="2" id="KW-1185">Reference proteome</keyword>
<dbReference type="RefSeq" id="WP_155174962.1">
    <property type="nucleotide sequence ID" value="NZ_BAAAFL010000015.1"/>
</dbReference>
<dbReference type="Proteomes" id="UP000798808">
    <property type="component" value="Unassembled WGS sequence"/>
</dbReference>
<evidence type="ECO:0000313" key="2">
    <source>
        <dbReference type="Proteomes" id="UP000798808"/>
    </source>
</evidence>
<dbReference type="EMBL" id="SMLW01000648">
    <property type="protein sequence ID" value="MTI27935.1"/>
    <property type="molecule type" value="Genomic_DNA"/>
</dbReference>
<name>A0ABW9RY56_9BACT</name>
<sequence>MSWKLIDESWKAFAQQNGLELKVTDSNYLYGVKTTYHLILPDQKLEINSQIVKSTSGLNRYRTQVIKTIHLKSVIASLEVSDKRTLGFIKNNYKDRQKQVLLATLRAYRAKKIITTDDNVQVYFDFAFSTHSDFENGIKLTQEILMHIKPEKS</sequence>
<gene>
    <name evidence="1" type="ORF">E1163_23460</name>
</gene>
<evidence type="ECO:0000313" key="1">
    <source>
        <dbReference type="EMBL" id="MTI27935.1"/>
    </source>
</evidence>
<comment type="caution">
    <text evidence="1">The sequence shown here is derived from an EMBL/GenBank/DDBJ whole genome shotgun (WGS) entry which is preliminary data.</text>
</comment>
<proteinExistence type="predicted"/>
<protein>
    <submittedName>
        <fullName evidence="1">Uncharacterized protein</fullName>
    </submittedName>
</protein>
<organism evidence="1 2">
    <name type="scientific">Fulvivirga kasyanovii</name>
    <dbReference type="NCBI Taxonomy" id="396812"/>
    <lineage>
        <taxon>Bacteria</taxon>
        <taxon>Pseudomonadati</taxon>
        <taxon>Bacteroidota</taxon>
        <taxon>Cytophagia</taxon>
        <taxon>Cytophagales</taxon>
        <taxon>Fulvivirgaceae</taxon>
        <taxon>Fulvivirga</taxon>
    </lineage>
</organism>